<dbReference type="InterPro" id="IPR009057">
    <property type="entry name" value="Homeodomain-like_sf"/>
</dbReference>
<dbReference type="PANTHER" id="PTHR33744">
    <property type="entry name" value="CARBOHYDRATE DIACID REGULATOR"/>
    <property type="match status" value="1"/>
</dbReference>
<dbReference type="RefSeq" id="WP_076558665.1">
    <property type="nucleotide sequence ID" value="NZ_FTOC01000005.1"/>
</dbReference>
<feature type="domain" description="PucR C-terminal helix-turn-helix" evidence="1">
    <location>
        <begin position="232"/>
        <end position="288"/>
    </location>
</feature>
<dbReference type="InterPro" id="IPR051448">
    <property type="entry name" value="CdaR-like_regulators"/>
</dbReference>
<dbReference type="Gene3D" id="1.10.10.2840">
    <property type="entry name" value="PucR C-terminal helix-turn-helix domain"/>
    <property type="match status" value="1"/>
</dbReference>
<dbReference type="SUPFAM" id="SSF46689">
    <property type="entry name" value="Homeodomain-like"/>
    <property type="match status" value="1"/>
</dbReference>
<name>A0A1N7JD46_9BACI</name>
<dbReference type="STRING" id="570947.SAMN05421687_10573"/>
<evidence type="ECO:0000313" key="3">
    <source>
        <dbReference type="Proteomes" id="UP000187608"/>
    </source>
</evidence>
<dbReference type="EMBL" id="FTOC01000005">
    <property type="protein sequence ID" value="SIS47312.1"/>
    <property type="molecule type" value="Genomic_DNA"/>
</dbReference>
<dbReference type="OrthoDB" id="9792148at2"/>
<organism evidence="2 3">
    <name type="scientific">Salimicrobium flavidum</name>
    <dbReference type="NCBI Taxonomy" id="570947"/>
    <lineage>
        <taxon>Bacteria</taxon>
        <taxon>Bacillati</taxon>
        <taxon>Bacillota</taxon>
        <taxon>Bacilli</taxon>
        <taxon>Bacillales</taxon>
        <taxon>Bacillaceae</taxon>
        <taxon>Salimicrobium</taxon>
    </lineage>
</organism>
<dbReference type="AlphaFoldDB" id="A0A1N7JD46"/>
<accession>A0A1N7JD46</accession>
<evidence type="ECO:0000259" key="1">
    <source>
        <dbReference type="Pfam" id="PF13556"/>
    </source>
</evidence>
<sequence>MHASYLRKLYSSYTPIEEVSSRKYDDFFWFETERGIIGISREEVPDREHTLLLELFPKAHPEASTREESWKRLLFHKDNVTITPQPERYRFIFFTAEHQTEDQETLHEAFQALFPFPVPVLWKNSREGVLIEEKNGTKEEDISFQEVMDVLMSDFYMKIRFYVSEFFEDFHKIQEQFSFAQKMGDLANQYIPGTFATPLDSAFYLYMDGVQKERKEMLSTYILGKTRNDSELLDTVKVFLENGANVSATAKELYMHRNSLQYRIDKFTEMTGMDIKYFPTGMLVYLSILYERG</sequence>
<reference evidence="3" key="1">
    <citation type="submission" date="2017-01" db="EMBL/GenBank/DDBJ databases">
        <authorList>
            <person name="Varghese N."/>
            <person name="Submissions S."/>
        </authorList>
    </citation>
    <scope>NUCLEOTIDE SEQUENCE [LARGE SCALE GENOMIC DNA]</scope>
    <source>
        <strain evidence="3">DSM 23127</strain>
    </source>
</reference>
<proteinExistence type="predicted"/>
<dbReference type="InterPro" id="IPR042070">
    <property type="entry name" value="PucR_C-HTH_sf"/>
</dbReference>
<dbReference type="Proteomes" id="UP000187608">
    <property type="component" value="Unassembled WGS sequence"/>
</dbReference>
<keyword evidence="3" id="KW-1185">Reference proteome</keyword>
<dbReference type="PANTHER" id="PTHR33744:SF15">
    <property type="entry name" value="CARBOHYDRATE DIACID REGULATOR"/>
    <property type="match status" value="1"/>
</dbReference>
<evidence type="ECO:0000313" key="2">
    <source>
        <dbReference type="EMBL" id="SIS47312.1"/>
    </source>
</evidence>
<dbReference type="InterPro" id="IPR025736">
    <property type="entry name" value="PucR_C-HTH_dom"/>
</dbReference>
<protein>
    <submittedName>
        <fullName evidence="2">PucR C-terminal helix-turn-helix domain-containing protein</fullName>
    </submittedName>
</protein>
<dbReference type="Pfam" id="PF13556">
    <property type="entry name" value="HTH_30"/>
    <property type="match status" value="1"/>
</dbReference>
<gene>
    <name evidence="2" type="ORF">SAMN05421687_10573</name>
</gene>